<feature type="region of interest" description="Disordered" evidence="2">
    <location>
        <begin position="1"/>
        <end position="26"/>
    </location>
</feature>
<evidence type="ECO:0000313" key="3">
    <source>
        <dbReference type="EMBL" id="KAK3900343.1"/>
    </source>
</evidence>
<evidence type="ECO:0008006" key="5">
    <source>
        <dbReference type="Google" id="ProtNLM"/>
    </source>
</evidence>
<sequence length="297" mass="34157">MASPALPLTSAEKKRVRDRRAQQNLRDKRNRFVESLRERVEDCEKNHGQQPELQHRFQELQDQCRALQSENNTLRQKLDQLRLLINSWAPSIEPADSNSSTPPTASPWLAGFSLSHASIPVWCLTPCSNDRPGVNPGTQHVGPWPMHGSLVNDSPDAVSPIDLLYGSKHNLLAAWIHRSLRRWTLRESERLAIGWLIYTFTNYMDIMLWQRLRANTMAKYTVHDMDNVICMLASCLKVRWPWGEDILELGDDAEVRMRQEFFEVITRVEGWGLAPKFIQAFPDLVEGLDVSSIVYKD</sequence>
<evidence type="ECO:0000313" key="4">
    <source>
        <dbReference type="Proteomes" id="UP001303889"/>
    </source>
</evidence>
<dbReference type="InterPro" id="IPR021833">
    <property type="entry name" value="DUF3425"/>
</dbReference>
<reference evidence="3" key="2">
    <citation type="submission" date="2023-05" db="EMBL/GenBank/DDBJ databases">
        <authorList>
            <consortium name="Lawrence Berkeley National Laboratory"/>
            <person name="Steindorff A."/>
            <person name="Hensen N."/>
            <person name="Bonometti L."/>
            <person name="Westerberg I."/>
            <person name="Brannstrom I.O."/>
            <person name="Guillou S."/>
            <person name="Cros-Aarteil S."/>
            <person name="Calhoun S."/>
            <person name="Haridas S."/>
            <person name="Kuo A."/>
            <person name="Mondo S."/>
            <person name="Pangilinan J."/>
            <person name="Riley R."/>
            <person name="Labutti K."/>
            <person name="Andreopoulos B."/>
            <person name="Lipzen A."/>
            <person name="Chen C."/>
            <person name="Yanf M."/>
            <person name="Daum C."/>
            <person name="Ng V."/>
            <person name="Clum A."/>
            <person name="Ohm R."/>
            <person name="Martin F."/>
            <person name="Silar P."/>
            <person name="Natvig D."/>
            <person name="Lalanne C."/>
            <person name="Gautier V."/>
            <person name="Ament-Velasquez S.L."/>
            <person name="Kruys A."/>
            <person name="Hutchinson M.I."/>
            <person name="Powell A.J."/>
            <person name="Barry K."/>
            <person name="Miller A.N."/>
            <person name="Grigoriev I.V."/>
            <person name="Debuchy R."/>
            <person name="Gladieux P."/>
            <person name="Thoren M.H."/>
            <person name="Johannesson H."/>
        </authorList>
    </citation>
    <scope>NUCLEOTIDE SEQUENCE</scope>
    <source>
        <strain evidence="3">CBS 103.79</strain>
    </source>
</reference>
<dbReference type="PANTHER" id="PTHR37012:SF6">
    <property type="entry name" value="BZIP TRANSCRIPTION FACTOR"/>
    <property type="match status" value="1"/>
</dbReference>
<organism evidence="3 4">
    <name type="scientific">Staphylotrichum tortipilum</name>
    <dbReference type="NCBI Taxonomy" id="2831512"/>
    <lineage>
        <taxon>Eukaryota</taxon>
        <taxon>Fungi</taxon>
        <taxon>Dikarya</taxon>
        <taxon>Ascomycota</taxon>
        <taxon>Pezizomycotina</taxon>
        <taxon>Sordariomycetes</taxon>
        <taxon>Sordariomycetidae</taxon>
        <taxon>Sordariales</taxon>
        <taxon>Chaetomiaceae</taxon>
        <taxon>Staphylotrichum</taxon>
    </lineage>
</organism>
<comment type="caution">
    <text evidence="3">The sequence shown here is derived from an EMBL/GenBank/DDBJ whole genome shotgun (WGS) entry which is preliminary data.</text>
</comment>
<protein>
    <recommendedName>
        <fullName evidence="5">BZIP domain-containing protein</fullName>
    </recommendedName>
</protein>
<keyword evidence="4" id="KW-1185">Reference proteome</keyword>
<dbReference type="CDD" id="cd14688">
    <property type="entry name" value="bZIP_YAP"/>
    <property type="match status" value="1"/>
</dbReference>
<feature type="coiled-coil region" evidence="1">
    <location>
        <begin position="50"/>
        <end position="84"/>
    </location>
</feature>
<gene>
    <name evidence="3" type="ORF">C8A05DRAFT_36020</name>
</gene>
<reference evidence="3" key="1">
    <citation type="journal article" date="2023" name="Mol. Phylogenet. Evol.">
        <title>Genome-scale phylogeny and comparative genomics of the fungal order Sordariales.</title>
        <authorList>
            <person name="Hensen N."/>
            <person name="Bonometti L."/>
            <person name="Westerberg I."/>
            <person name="Brannstrom I.O."/>
            <person name="Guillou S."/>
            <person name="Cros-Aarteil S."/>
            <person name="Calhoun S."/>
            <person name="Haridas S."/>
            <person name="Kuo A."/>
            <person name="Mondo S."/>
            <person name="Pangilinan J."/>
            <person name="Riley R."/>
            <person name="LaButti K."/>
            <person name="Andreopoulos B."/>
            <person name="Lipzen A."/>
            <person name="Chen C."/>
            <person name="Yan M."/>
            <person name="Daum C."/>
            <person name="Ng V."/>
            <person name="Clum A."/>
            <person name="Steindorff A."/>
            <person name="Ohm R.A."/>
            <person name="Martin F."/>
            <person name="Silar P."/>
            <person name="Natvig D.O."/>
            <person name="Lalanne C."/>
            <person name="Gautier V."/>
            <person name="Ament-Velasquez S.L."/>
            <person name="Kruys A."/>
            <person name="Hutchinson M.I."/>
            <person name="Powell A.J."/>
            <person name="Barry K."/>
            <person name="Miller A.N."/>
            <person name="Grigoriev I.V."/>
            <person name="Debuchy R."/>
            <person name="Gladieux P."/>
            <person name="Hiltunen Thoren M."/>
            <person name="Johannesson H."/>
        </authorList>
    </citation>
    <scope>NUCLEOTIDE SEQUENCE</scope>
    <source>
        <strain evidence="3">CBS 103.79</strain>
    </source>
</reference>
<proteinExistence type="predicted"/>
<evidence type="ECO:0000256" key="2">
    <source>
        <dbReference type="SAM" id="MobiDB-lite"/>
    </source>
</evidence>
<name>A0AAN6MHR7_9PEZI</name>
<accession>A0AAN6MHR7</accession>
<dbReference type="Proteomes" id="UP001303889">
    <property type="component" value="Unassembled WGS sequence"/>
</dbReference>
<dbReference type="AlphaFoldDB" id="A0AAN6MHR7"/>
<evidence type="ECO:0000256" key="1">
    <source>
        <dbReference type="SAM" id="Coils"/>
    </source>
</evidence>
<keyword evidence="1" id="KW-0175">Coiled coil</keyword>
<dbReference type="EMBL" id="MU855680">
    <property type="protein sequence ID" value="KAK3900343.1"/>
    <property type="molecule type" value="Genomic_DNA"/>
</dbReference>
<feature type="compositionally biased region" description="Basic and acidic residues" evidence="2">
    <location>
        <begin position="11"/>
        <end position="26"/>
    </location>
</feature>
<dbReference type="PANTHER" id="PTHR37012">
    <property type="entry name" value="B-ZIP TRANSCRIPTION FACTOR (EUROFUNG)-RELATED"/>
    <property type="match status" value="1"/>
</dbReference>
<dbReference type="Pfam" id="PF11905">
    <property type="entry name" value="DUF3425"/>
    <property type="match status" value="1"/>
</dbReference>